<feature type="transmembrane region" description="Helical" evidence="1">
    <location>
        <begin position="239"/>
        <end position="257"/>
    </location>
</feature>
<dbReference type="RefSeq" id="WP_107644340.1">
    <property type="nucleotide sequence ID" value="NZ_PZHR01000049.1"/>
</dbReference>
<keyword evidence="1" id="KW-0812">Transmembrane</keyword>
<dbReference type="OrthoDB" id="2014935at2"/>
<feature type="transmembrane region" description="Helical" evidence="1">
    <location>
        <begin position="85"/>
        <end position="102"/>
    </location>
</feature>
<dbReference type="AlphaFoldDB" id="A0A2T4S9A5"/>
<evidence type="ECO:0000313" key="2">
    <source>
        <dbReference type="EMBL" id="PTK58432.1"/>
    </source>
</evidence>
<dbReference type="EMBL" id="PZHR01000049">
    <property type="protein sequence ID" value="PTK58432.1"/>
    <property type="molecule type" value="Genomic_DNA"/>
</dbReference>
<protein>
    <submittedName>
        <fullName evidence="2">ABC transporter permease</fullName>
    </submittedName>
</protein>
<feature type="transmembrane region" description="Helical" evidence="1">
    <location>
        <begin position="21"/>
        <end position="41"/>
    </location>
</feature>
<feature type="transmembrane region" description="Helical" evidence="1">
    <location>
        <begin position="459"/>
        <end position="483"/>
    </location>
</feature>
<proteinExistence type="predicted"/>
<feature type="transmembrane region" description="Helical" evidence="1">
    <location>
        <begin position="503"/>
        <end position="524"/>
    </location>
</feature>
<keyword evidence="1" id="KW-1133">Transmembrane helix</keyword>
<sequence>MKSNFYQTTKIFLFYLKRNRLKMLLWLVILVGLTLMIPPAFESMYPEPAKMTPIIEMSENPAMEAMLGPGDFRQANVGVLFTHEMILFTGIMLAIMNITILAKDTRGDEEDGRTEILNALPIGRQATVLSHLAMCMLLNICFALLTTLGLVSLGIESIDFSGAVIFSVTLGMFGIMIATFTILIAQIVATSTEVVGAGISFLLVMYLLRAFGDVSNEKLSLISPMGWLSRSYAFSENNWWPFWWMLILSIIVVCLSFKLNAMRDMNETLLPKSVHRRHAKWYMKSPLGLQIRLQKSAFIYFSIGLFVLGLSYGSIFGDINDFFENNPLLKSMIPNASGNYAEHFLPQLMLIMAMVSTIPALMTLFKVKKEQDKGYTVFVLSKPLSRGKYLLSFWLLALVNAVVMLFLSGLGLYVGQYYAMKEPFQFDTIITSAIVHVPAILVFIGIGTLIVGWGMRLILAVYAFLAYTFLVNYLGVLLNIKAWMKDITPFKHIPQLPIEDFHIQPSIVMFIIFVVLSIIGFIGFGKKDL</sequence>
<feature type="transmembrane region" description="Helical" evidence="1">
    <location>
        <begin position="132"/>
        <end position="155"/>
    </location>
</feature>
<keyword evidence="1" id="KW-0472">Membrane</keyword>
<reference evidence="2 3" key="1">
    <citation type="journal article" date="2016" name="Front. Microbiol.">
        <title>Comprehensive Phylogenetic Analysis of Bovine Non-aureus Staphylococci Species Based on Whole-Genome Sequencing.</title>
        <authorList>
            <person name="Naushad S."/>
            <person name="Barkema H.W."/>
            <person name="Luby C."/>
            <person name="Condas L.A."/>
            <person name="Nobrega D.B."/>
            <person name="Carson D.A."/>
            <person name="De Buck J."/>
        </authorList>
    </citation>
    <scope>NUCLEOTIDE SEQUENCE [LARGE SCALE GENOMIC DNA]</scope>
    <source>
        <strain evidence="2 3">SNUC 4337</strain>
    </source>
</reference>
<feature type="transmembrane region" description="Helical" evidence="1">
    <location>
        <begin position="344"/>
        <end position="365"/>
    </location>
</feature>
<feature type="transmembrane region" description="Helical" evidence="1">
    <location>
        <begin position="389"/>
        <end position="413"/>
    </location>
</feature>
<name>A0A2T4S9A5_9STAP</name>
<feature type="transmembrane region" description="Helical" evidence="1">
    <location>
        <begin position="194"/>
        <end position="212"/>
    </location>
</feature>
<dbReference type="Proteomes" id="UP000240400">
    <property type="component" value="Unassembled WGS sequence"/>
</dbReference>
<evidence type="ECO:0000313" key="3">
    <source>
        <dbReference type="Proteomes" id="UP000240400"/>
    </source>
</evidence>
<feature type="transmembrane region" description="Helical" evidence="1">
    <location>
        <begin position="297"/>
        <end position="317"/>
    </location>
</feature>
<organism evidence="2 3">
    <name type="scientific">Staphylococcus nepalensis</name>
    <dbReference type="NCBI Taxonomy" id="214473"/>
    <lineage>
        <taxon>Bacteria</taxon>
        <taxon>Bacillati</taxon>
        <taxon>Bacillota</taxon>
        <taxon>Bacilli</taxon>
        <taxon>Bacillales</taxon>
        <taxon>Staphylococcaceae</taxon>
        <taxon>Staphylococcus</taxon>
    </lineage>
</organism>
<evidence type="ECO:0000256" key="1">
    <source>
        <dbReference type="SAM" id="Phobius"/>
    </source>
</evidence>
<feature type="transmembrane region" description="Helical" evidence="1">
    <location>
        <begin position="161"/>
        <end position="185"/>
    </location>
</feature>
<comment type="caution">
    <text evidence="2">The sequence shown here is derived from an EMBL/GenBank/DDBJ whole genome shotgun (WGS) entry which is preliminary data.</text>
</comment>
<feature type="transmembrane region" description="Helical" evidence="1">
    <location>
        <begin position="433"/>
        <end position="452"/>
    </location>
</feature>
<accession>A0A2T4S9A5</accession>
<gene>
    <name evidence="2" type="ORF">BUZ61_09345</name>
</gene>